<feature type="region of interest" description="Disordered" evidence="1">
    <location>
        <begin position="530"/>
        <end position="549"/>
    </location>
</feature>
<dbReference type="AlphaFoldDB" id="A0AAD9LIR2"/>
<comment type="caution">
    <text evidence="2">The sequence shown here is derived from an EMBL/GenBank/DDBJ whole genome shotgun (WGS) entry which is preliminary data.</text>
</comment>
<evidence type="ECO:0000313" key="2">
    <source>
        <dbReference type="EMBL" id="KAK1937162.1"/>
    </source>
</evidence>
<keyword evidence="3" id="KW-1185">Reference proteome</keyword>
<protein>
    <submittedName>
        <fullName evidence="2">Retrovirus-related Pol polyprotein from transposon TNT 1-94</fullName>
    </submittedName>
</protein>
<accession>A0AAD9LIR2</accession>
<dbReference type="CDD" id="cd14686">
    <property type="entry name" value="bZIP"/>
    <property type="match status" value="2"/>
</dbReference>
<name>A0AAD9LIR2_9STRA</name>
<gene>
    <name evidence="2" type="ORF">P3T76_009940</name>
</gene>
<feature type="compositionally biased region" description="Basic and acidic residues" evidence="1">
    <location>
        <begin position="16"/>
        <end position="26"/>
    </location>
</feature>
<dbReference type="Pfam" id="PF14223">
    <property type="entry name" value="Retrotran_gag_2"/>
    <property type="match status" value="1"/>
</dbReference>
<feature type="region of interest" description="Disordered" evidence="1">
    <location>
        <begin position="1"/>
        <end position="65"/>
    </location>
</feature>
<evidence type="ECO:0000256" key="1">
    <source>
        <dbReference type="SAM" id="MobiDB-lite"/>
    </source>
</evidence>
<evidence type="ECO:0000313" key="3">
    <source>
        <dbReference type="Proteomes" id="UP001259832"/>
    </source>
</evidence>
<reference evidence="2" key="1">
    <citation type="submission" date="2023-08" db="EMBL/GenBank/DDBJ databases">
        <title>Reference Genome Resource for the Citrus Pathogen Phytophthora citrophthora.</title>
        <authorList>
            <person name="Moller H."/>
            <person name="Coetzee B."/>
            <person name="Rose L.J."/>
            <person name="Van Niekerk J.M."/>
        </authorList>
    </citation>
    <scope>NUCLEOTIDE SEQUENCE</scope>
    <source>
        <strain evidence="2">STE-U-9442</strain>
    </source>
</reference>
<proteinExistence type="predicted"/>
<dbReference type="Proteomes" id="UP001259832">
    <property type="component" value="Unassembled WGS sequence"/>
</dbReference>
<dbReference type="EMBL" id="JASMQC010000020">
    <property type="protein sequence ID" value="KAK1937162.1"/>
    <property type="molecule type" value="Genomic_DNA"/>
</dbReference>
<organism evidence="2 3">
    <name type="scientific">Phytophthora citrophthora</name>
    <dbReference type="NCBI Taxonomy" id="4793"/>
    <lineage>
        <taxon>Eukaryota</taxon>
        <taxon>Sar</taxon>
        <taxon>Stramenopiles</taxon>
        <taxon>Oomycota</taxon>
        <taxon>Peronosporomycetes</taxon>
        <taxon>Peronosporales</taxon>
        <taxon>Peronosporaceae</taxon>
        <taxon>Phytophthora</taxon>
    </lineage>
</organism>
<sequence>MNSDTVIGHVVQRSSRQCDHEEDRKVYQPRTRHRHAPYQQIRRGYTMDTPESPTEGNRGASMDPALPSSIVGLIGMNLSSRRKRASCITSDLKTANEIIATNHHVPVELQQVLVAEALEKKIRRRESVRIAQTRFREKKMKAQNTIRSAIAKLKSDIKYLESNSLRIPIAPTKWALASEYFRQFNCYVASHGAFGPTASEFLHEMMDPDVLVGSQFGVEAALENWKLFTVYFEDVRVEIKDMKMPTPDTLVASTTTSVCIMNKTLWNAFPHLIDDSGKPSPLATRLLGEKLVMKGSVLFRWDSSTDKVAQLLSQTDMLTSMLNVLHNLEDVSSVFCKARIALHYGNYFHWEYNMRMTLARKGLLAHVQEVKAESEITEAWLVNDAKALGIIAQGVELQHQTKIRSATRAIQAWGTLREFYNRTTLHNRVTMTRRLHDFKMDDETSMAKHLDDFDELVVGLQTMGEPVDEARQLVVLLSSLPTEYEMITDTVIGHVVQRSSRQCDHEEDRKVYQPRTRHRHAPYQQIRRGYTMDTPESPTEGNRGASMDPALPSSIVGLIGMNLSSRRKRASCITSDLKTANEIIATNHHVPVELQQVLVAEALEKKIRRRESVRIAQTRFREKKMKAQNTIRSAIAKLKSDIKYLESNSLRIPIAPTKWALASEYFRQFNCYVASHGAFGPTASEFLHEMMDPDVLVGSQFGVEAALENWKLFTVYFEDVRVEIKDMKMPTPDTLVASTTTSVCIMNKTLWNAFPHLIDDSGKPSPLATRLLGEKLVMKDSVLFRWDSSTDKVAQLLSQTDMLTSMLNVLHNLEDVSSVFCKARIALH</sequence>